<dbReference type="SFLD" id="SFLDS00029">
    <property type="entry name" value="Radical_SAM"/>
    <property type="match status" value="1"/>
</dbReference>
<evidence type="ECO:0000256" key="4">
    <source>
        <dbReference type="ARBA" id="ARBA00023014"/>
    </source>
</evidence>
<dbReference type="InterPro" id="IPR050377">
    <property type="entry name" value="Radical_SAM_PqqE_MftC-like"/>
</dbReference>
<dbReference type="SUPFAM" id="SSF102114">
    <property type="entry name" value="Radical SAM enzymes"/>
    <property type="match status" value="1"/>
</dbReference>
<dbReference type="SFLD" id="SFLDG01067">
    <property type="entry name" value="SPASM/twitch_domain_containing"/>
    <property type="match status" value="1"/>
</dbReference>
<dbReference type="PANTHER" id="PTHR11228:SF7">
    <property type="entry name" value="PQQA PEPTIDE CYCLASE"/>
    <property type="match status" value="1"/>
</dbReference>
<keyword evidence="2" id="KW-0479">Metal-binding</keyword>
<organism evidence="6 7">
    <name type="scientific">Pseudobutyrivibrio ruminis</name>
    <dbReference type="NCBI Taxonomy" id="46206"/>
    <lineage>
        <taxon>Bacteria</taxon>
        <taxon>Bacillati</taxon>
        <taxon>Bacillota</taxon>
        <taxon>Clostridia</taxon>
        <taxon>Lachnospirales</taxon>
        <taxon>Lachnospiraceae</taxon>
        <taxon>Pseudobutyrivibrio</taxon>
    </lineage>
</organism>
<dbReference type="EMBL" id="FNZX01000009">
    <property type="protein sequence ID" value="SEK70679.1"/>
    <property type="molecule type" value="Genomic_DNA"/>
</dbReference>
<dbReference type="Gene3D" id="3.20.20.70">
    <property type="entry name" value="Aldolase class I"/>
    <property type="match status" value="1"/>
</dbReference>
<dbReference type="PANTHER" id="PTHR11228">
    <property type="entry name" value="RADICAL SAM DOMAIN PROTEIN"/>
    <property type="match status" value="1"/>
</dbReference>
<dbReference type="GO" id="GO:0003824">
    <property type="term" value="F:catalytic activity"/>
    <property type="evidence" value="ECO:0007669"/>
    <property type="project" value="InterPro"/>
</dbReference>
<dbReference type="GO" id="GO:0046872">
    <property type="term" value="F:metal ion binding"/>
    <property type="evidence" value="ECO:0007669"/>
    <property type="project" value="UniProtKB-KW"/>
</dbReference>
<dbReference type="CDD" id="cd01335">
    <property type="entry name" value="Radical_SAM"/>
    <property type="match status" value="1"/>
</dbReference>
<dbReference type="InterPro" id="IPR058240">
    <property type="entry name" value="rSAM_sf"/>
</dbReference>
<accession>A0A1H7J7G8</accession>
<reference evidence="7" key="1">
    <citation type="submission" date="2016-10" db="EMBL/GenBank/DDBJ databases">
        <authorList>
            <person name="Varghese N."/>
        </authorList>
    </citation>
    <scope>NUCLEOTIDE SEQUENCE [LARGE SCALE GENOMIC DNA]</scope>
    <source>
        <strain evidence="7">ACV-9</strain>
    </source>
</reference>
<dbReference type="RefSeq" id="WP_074790847.1">
    <property type="nucleotide sequence ID" value="NZ_FNZX01000009.1"/>
</dbReference>
<evidence type="ECO:0000259" key="5">
    <source>
        <dbReference type="Pfam" id="PF04055"/>
    </source>
</evidence>
<evidence type="ECO:0000256" key="1">
    <source>
        <dbReference type="ARBA" id="ARBA00022691"/>
    </source>
</evidence>
<dbReference type="InterPro" id="IPR013785">
    <property type="entry name" value="Aldolase_TIM"/>
</dbReference>
<evidence type="ECO:0000256" key="2">
    <source>
        <dbReference type="ARBA" id="ARBA00022723"/>
    </source>
</evidence>
<sequence>MIEILVYGAGDNGKTLAERVKTLYSSEVKIKAFIDKNKTGEVMGIPVISLDSVNGYSLPVVISIEKRQIVMAVYKELKSIGVKDIFMFLNRHNPRYNNSFFEGECSELTGNEESLLPHIEVHAVDYCNLNCKACIHYSGLYKKEEFQKEIVFSDIKEISNLTKDIISFYILGGEPLLREDLGDVIKYARECLPKSDIQVLTNGLLVSERFVDLWTVMREANVTLTVSEYEPTSHKSDEIIKVLQNNKVPYIIRPYNYKDKFIKTIALSADSQYKHTCICDGCVNVYKGTIARCPAVMYLEKLNSEFGIELPEDGIYSLEDFTNAKELYAKMVEKIPLCNHCVEYTVDWGQCAAVRKLEDFVITE</sequence>
<feature type="domain" description="Radical SAM core" evidence="5">
    <location>
        <begin position="125"/>
        <end position="215"/>
    </location>
</feature>
<keyword evidence="4" id="KW-0411">Iron-sulfur</keyword>
<dbReference type="Pfam" id="PF04055">
    <property type="entry name" value="Radical_SAM"/>
    <property type="match status" value="1"/>
</dbReference>
<dbReference type="GO" id="GO:0051536">
    <property type="term" value="F:iron-sulfur cluster binding"/>
    <property type="evidence" value="ECO:0007669"/>
    <property type="project" value="UniProtKB-KW"/>
</dbReference>
<proteinExistence type="predicted"/>
<gene>
    <name evidence="6" type="ORF">SAMN02910377_01591</name>
</gene>
<dbReference type="InterPro" id="IPR007197">
    <property type="entry name" value="rSAM"/>
</dbReference>
<protein>
    <submittedName>
        <fullName evidence="6">4Fe-4S single cluster domain-containing protein</fullName>
    </submittedName>
</protein>
<keyword evidence="3" id="KW-0408">Iron</keyword>
<name>A0A1H7J7G8_9FIRM</name>
<dbReference type="Gene3D" id="3.40.50.720">
    <property type="entry name" value="NAD(P)-binding Rossmann-like Domain"/>
    <property type="match status" value="1"/>
</dbReference>
<evidence type="ECO:0000256" key="3">
    <source>
        <dbReference type="ARBA" id="ARBA00023004"/>
    </source>
</evidence>
<dbReference type="AlphaFoldDB" id="A0A1H7J7G8"/>
<evidence type="ECO:0000313" key="7">
    <source>
        <dbReference type="Proteomes" id="UP000182321"/>
    </source>
</evidence>
<keyword evidence="7" id="KW-1185">Reference proteome</keyword>
<keyword evidence="1" id="KW-0949">S-adenosyl-L-methionine</keyword>
<evidence type="ECO:0000313" key="6">
    <source>
        <dbReference type="EMBL" id="SEK70679.1"/>
    </source>
</evidence>
<dbReference type="Proteomes" id="UP000182321">
    <property type="component" value="Unassembled WGS sequence"/>
</dbReference>